<dbReference type="AlphaFoldDB" id="A0AAV4XAB5"/>
<sequence length="83" mass="9278">MRSMHQLNLSVEVDSLTEMQQFAALVISDRVDKSLLSVFADKIMCLLYSSRKAKKTMRSPGNGIKNSVVDIDSGWILFISVGR</sequence>
<protein>
    <submittedName>
        <fullName evidence="1">Uncharacterized protein</fullName>
    </submittedName>
</protein>
<organism evidence="1 2">
    <name type="scientific">Caerostris extrusa</name>
    <name type="common">Bark spider</name>
    <name type="synonym">Caerostris bankana</name>
    <dbReference type="NCBI Taxonomy" id="172846"/>
    <lineage>
        <taxon>Eukaryota</taxon>
        <taxon>Metazoa</taxon>
        <taxon>Ecdysozoa</taxon>
        <taxon>Arthropoda</taxon>
        <taxon>Chelicerata</taxon>
        <taxon>Arachnida</taxon>
        <taxon>Araneae</taxon>
        <taxon>Araneomorphae</taxon>
        <taxon>Entelegynae</taxon>
        <taxon>Araneoidea</taxon>
        <taxon>Araneidae</taxon>
        <taxon>Caerostris</taxon>
    </lineage>
</organism>
<evidence type="ECO:0000313" key="2">
    <source>
        <dbReference type="Proteomes" id="UP001054945"/>
    </source>
</evidence>
<evidence type="ECO:0000313" key="1">
    <source>
        <dbReference type="EMBL" id="GIY92211.1"/>
    </source>
</evidence>
<gene>
    <name evidence="1" type="ORF">CEXT_455071</name>
</gene>
<dbReference type="Proteomes" id="UP001054945">
    <property type="component" value="Unassembled WGS sequence"/>
</dbReference>
<comment type="caution">
    <text evidence="1">The sequence shown here is derived from an EMBL/GenBank/DDBJ whole genome shotgun (WGS) entry which is preliminary data.</text>
</comment>
<dbReference type="EMBL" id="BPLR01000113">
    <property type="protein sequence ID" value="GIY92211.1"/>
    <property type="molecule type" value="Genomic_DNA"/>
</dbReference>
<reference evidence="1 2" key="1">
    <citation type="submission" date="2021-06" db="EMBL/GenBank/DDBJ databases">
        <title>Caerostris extrusa draft genome.</title>
        <authorList>
            <person name="Kono N."/>
            <person name="Arakawa K."/>
        </authorList>
    </citation>
    <scope>NUCLEOTIDE SEQUENCE [LARGE SCALE GENOMIC DNA]</scope>
</reference>
<accession>A0AAV4XAB5</accession>
<proteinExistence type="predicted"/>
<name>A0AAV4XAB5_CAEEX</name>
<keyword evidence="2" id="KW-1185">Reference proteome</keyword>